<dbReference type="STRING" id="415015.SAMN05660462_00748"/>
<keyword evidence="1" id="KW-1133">Transmembrane helix</keyword>
<dbReference type="NCBIfam" id="NF011667">
    <property type="entry name" value="PRK15086.1-3"/>
    <property type="match status" value="1"/>
</dbReference>
<feature type="transmembrane region" description="Helical" evidence="1">
    <location>
        <begin position="63"/>
        <end position="84"/>
    </location>
</feature>
<feature type="transmembrane region" description="Helical" evidence="1">
    <location>
        <begin position="236"/>
        <end position="255"/>
    </location>
</feature>
<feature type="transmembrane region" description="Helical" evidence="1">
    <location>
        <begin position="275"/>
        <end position="293"/>
    </location>
</feature>
<keyword evidence="1" id="KW-0472">Membrane</keyword>
<protein>
    <submittedName>
        <fullName evidence="2">Ethanolamine transporter</fullName>
    </submittedName>
</protein>
<feature type="transmembrane region" description="Helical" evidence="1">
    <location>
        <begin position="302"/>
        <end position="323"/>
    </location>
</feature>
<sequence>MNEIILYTIFAFAAIGAIDKLLGNKYGLGEKFNEGFMAMGSLSLTIIGIYALAPVLSTELSKIVTPIFAAIGADPSVFPASILACDMGGYMSAANMAQSKEMGLFSGLILASMLGATVVFTLPIGAGIIEKQDQYYFTKGILSGMVTIPIGSFVGGILLGVPIYILLINMIPIILMGLIFIIGLIKFQNKLVKGFGYFSRLIMIIGALGLIVSIFERISGITLIQGMEPFDEGLKIVGSIVIVLCGAYPMMHIITKIFKAPLLKLGEKIGVGENAVVGILITLANSIPAFMMMKNMDNRGKVLCSAFAVSGAYTFGGQLGFVASIEKTAIVPFVVSKIVAGISAIILGLILTRNIKEDHRLTIEECN</sequence>
<evidence type="ECO:0000313" key="2">
    <source>
        <dbReference type="EMBL" id="SDY73072.1"/>
    </source>
</evidence>
<feature type="transmembrane region" description="Helical" evidence="1">
    <location>
        <begin position="35"/>
        <end position="57"/>
    </location>
</feature>
<feature type="transmembrane region" description="Helical" evidence="1">
    <location>
        <begin position="141"/>
        <end position="159"/>
    </location>
</feature>
<name>A0A1H3M8N2_9FIRM</name>
<dbReference type="RefSeq" id="WP_091727409.1">
    <property type="nucleotide sequence ID" value="NZ_FNQE01000006.1"/>
</dbReference>
<keyword evidence="3" id="KW-1185">Reference proteome</keyword>
<dbReference type="PIRSF" id="PIRSF019466">
    <property type="entry name" value="EutH"/>
    <property type="match status" value="1"/>
</dbReference>
<dbReference type="EMBL" id="FNQE01000006">
    <property type="protein sequence ID" value="SDY73072.1"/>
    <property type="molecule type" value="Genomic_DNA"/>
</dbReference>
<feature type="transmembrane region" description="Helical" evidence="1">
    <location>
        <begin position="166"/>
        <end position="185"/>
    </location>
</feature>
<proteinExistence type="predicted"/>
<dbReference type="Pfam" id="PF04346">
    <property type="entry name" value="EutH"/>
    <property type="match status" value="1"/>
</dbReference>
<gene>
    <name evidence="2" type="ORF">SAMN05660462_00748</name>
</gene>
<accession>A0A1H3M8N2</accession>
<feature type="transmembrane region" description="Helical" evidence="1">
    <location>
        <begin position="329"/>
        <end position="351"/>
    </location>
</feature>
<dbReference type="GO" id="GO:0034228">
    <property type="term" value="F:ethanolamine transmembrane transporter activity"/>
    <property type="evidence" value="ECO:0007669"/>
    <property type="project" value="InterPro"/>
</dbReference>
<keyword evidence="1" id="KW-0812">Transmembrane</keyword>
<dbReference type="AlphaFoldDB" id="A0A1H3M8N2"/>
<dbReference type="GO" id="GO:0005886">
    <property type="term" value="C:plasma membrane"/>
    <property type="evidence" value="ECO:0007669"/>
    <property type="project" value="TreeGrafter"/>
</dbReference>
<feature type="transmembrane region" description="Helical" evidence="1">
    <location>
        <begin position="197"/>
        <end position="215"/>
    </location>
</feature>
<evidence type="ECO:0000313" key="3">
    <source>
        <dbReference type="Proteomes" id="UP000198625"/>
    </source>
</evidence>
<dbReference type="InterPro" id="IPR007441">
    <property type="entry name" value="EutH"/>
</dbReference>
<feature type="transmembrane region" description="Helical" evidence="1">
    <location>
        <begin position="104"/>
        <end position="129"/>
    </location>
</feature>
<dbReference type="Proteomes" id="UP000198625">
    <property type="component" value="Unassembled WGS sequence"/>
</dbReference>
<dbReference type="PANTHER" id="PTHR40089">
    <property type="entry name" value="ETHANOLAMINE UTILIZATION PROTEIN EUTH"/>
    <property type="match status" value="1"/>
</dbReference>
<dbReference type="OrthoDB" id="9778282at2"/>
<organism evidence="2 3">
    <name type="scientific">Proteiniborus ethanoligenes</name>
    <dbReference type="NCBI Taxonomy" id="415015"/>
    <lineage>
        <taxon>Bacteria</taxon>
        <taxon>Bacillati</taxon>
        <taxon>Bacillota</taxon>
        <taxon>Clostridia</taxon>
        <taxon>Eubacteriales</taxon>
        <taxon>Proteiniborus</taxon>
    </lineage>
</organism>
<dbReference type="PANTHER" id="PTHR40089:SF1">
    <property type="entry name" value="ETHANOLAMINE PERMEASE EUTH-RELATED"/>
    <property type="match status" value="1"/>
</dbReference>
<feature type="transmembrane region" description="Helical" evidence="1">
    <location>
        <begin position="6"/>
        <end position="23"/>
    </location>
</feature>
<evidence type="ECO:0000256" key="1">
    <source>
        <dbReference type="SAM" id="Phobius"/>
    </source>
</evidence>
<reference evidence="2 3" key="1">
    <citation type="submission" date="2016-10" db="EMBL/GenBank/DDBJ databases">
        <authorList>
            <person name="de Groot N.N."/>
        </authorList>
    </citation>
    <scope>NUCLEOTIDE SEQUENCE [LARGE SCALE GENOMIC DNA]</scope>
    <source>
        <strain evidence="2 3">DSM 21650</strain>
    </source>
</reference>